<evidence type="ECO:0000313" key="10">
    <source>
        <dbReference type="Proteomes" id="UP000075809"/>
    </source>
</evidence>
<dbReference type="EMBL" id="KQ982937">
    <property type="protein sequence ID" value="KYQ49114.1"/>
    <property type="molecule type" value="Genomic_DNA"/>
</dbReference>
<dbReference type="InterPro" id="IPR046995">
    <property type="entry name" value="RGS10/12/14-like"/>
</dbReference>
<dbReference type="InterPro" id="IPR029071">
    <property type="entry name" value="Ubiquitin-like_domsf"/>
</dbReference>
<dbReference type="InterPro" id="IPR003109">
    <property type="entry name" value="GoLoco_motif"/>
</dbReference>
<keyword evidence="10" id="KW-1185">Reference proteome</keyword>
<accession>A0A151WML3</accession>
<dbReference type="InterPro" id="IPR003116">
    <property type="entry name" value="RBD_dom"/>
</dbReference>
<dbReference type="Gene3D" id="3.10.20.90">
    <property type="entry name" value="Phosphatidylinositol 3-kinase Catalytic Subunit, Chain A, domain 1"/>
    <property type="match status" value="2"/>
</dbReference>
<evidence type="ECO:0000259" key="8">
    <source>
        <dbReference type="PROSITE" id="PS50898"/>
    </source>
</evidence>
<dbReference type="SUPFAM" id="SSF50156">
    <property type="entry name" value="PDZ domain-like"/>
    <property type="match status" value="1"/>
</dbReference>
<dbReference type="PROSITE" id="PS50898">
    <property type="entry name" value="RBD"/>
    <property type="match status" value="1"/>
</dbReference>
<reference evidence="9 10" key="1">
    <citation type="submission" date="2015-09" db="EMBL/GenBank/DDBJ databases">
        <title>Trachymyrmex zeteki WGS genome.</title>
        <authorList>
            <person name="Nygaard S."/>
            <person name="Hu H."/>
            <person name="Boomsma J."/>
            <person name="Zhang G."/>
        </authorList>
    </citation>
    <scope>NUCLEOTIDE SEQUENCE [LARGE SCALE GENOMIC DNA]</scope>
    <source>
        <strain evidence="9">Tzet28-1</strain>
        <tissue evidence="9">Whole body</tissue>
    </source>
</reference>
<feature type="region of interest" description="Disordered" evidence="5">
    <location>
        <begin position="1447"/>
        <end position="1485"/>
    </location>
</feature>
<evidence type="ECO:0000313" key="9">
    <source>
        <dbReference type="EMBL" id="KYQ49114.1"/>
    </source>
</evidence>
<sequence>MHQNRRKKKRVNYGVRAVEVVRGAKGFGFTISGQQPCILSCIVQGSPAEDAGLRAGDYLVAVNGHNVSKVPHDDVVQLIGSSKGILRLQIAENYYSDSSDEEGLATVRSKPKYAHKPRTANASALQLQCRAAKVVRDLQSGAMFHTVPAGLAMPDAKDQYNYSGLHYRWNMTSPLPLPPPPASHKRDSEKIVHRTVVGYLGTIDIPNQLHPSSMMQVLRKCIKRLKAEKRNPTTVLLTIHVANIKLTNSENRIIAEYPSYRIIFCNSFSEQDKQYFGILTKSMRNTDDIVSNSCHVFTIYYKLIDHEVHSSACNVFGFMCTKSSELNVCQEFPDSCTSLIGAIQTLYISDCTNGENCTNPYNEGRIRLDTASPQPSNISTSTAHSSNSDSGIGFKDDYGSCSSKNLANDCERRRQYSNMQYRNVSARLSKESVSEAAGHRLTIRATSEARLWSEELKFDPSKEMRHVAGSGEGTTTTCAGTSAPAATARTMLASTSVGSLASVCTTALLDGIEDAAESSKLASTDGLKRLMDTTNKLSPKVYCGQVTKSLVHSLEDINSSMEYARQPYCHSYSGKSDKPRPWGSLQEIRNFRSSASDNCIRWKRKRSGASDGSTMRMNQSRTQHRGRGEGTNRVAHGVYSRDDVADDYVVLATRYRHRQQLVVSCDTRHVWSRLPRPKARSGSRLAPWLDDARSSRWAEPSLLHKQIARLALVADVVVVRSFTYFAPKYAIVARKKRHGQVCSEYSGVHRERCCMRHVSLSPRQFVDDAWFGKFGMDPFLGKVSSSVYGSTESCDKNNDCKGVHTWANGFEKLLEDPKGLQTFAEFLKKEFSHENIYFWAACERYKDTKDTTMRRRLACQIYQRHLSSTAAEPVNVDSHASGQITQELLDEAPADLFLQTQKQVFNLMKFDSYPRFLRSELYRACLEAGSAVVDTEDCDLHLTSSPSVKLKKSHSDAEDRCRKSLLPWNRKNRSKSKDRGESEYNKTPSRSETIYKSFTVIKRETEGNNNEDTVSISSSRSSLASWDLALRQSFNKHSVSSYDGQTNEKKDARSKCTGLCRVILPDGSTTVVTTSQTESIKDVVTRLLDKRALRYSNYDVLILATDEMVDTKCFSSVLAGQEVEVVPTKVLKVELPSRRIISIIAHKGKTLKEVLRPLLNKYGFNLDLISIWSEGRCVPMDIMAINAPTRIIVMANEEDFQRELHTAKYLDEVPHAQPTLDEITNKVFEELLVGKSRNKYQYSEGSCKSDDQRSERSSILSSKFFLRDSTIHGKKKAKSKCCNTSEKGNSNDCIHEGAPIKSQPPLIAKWRNGVKLQLPGRFDGDELYEGLKRAQRSRLEDQRGTEINFELPDFLKNKENGKPSVSNKMRRTRVVSANCEGTTKFYDSSEDKQSSSGYEYPAHVTNGAANERFSALVNITEPLSKCLESSFNLDGDRTLVDGDQTIIENGIDSPSKSPHSGSYGGTDVSHTKLSKPPPLPPKPKNLVVNVVKSGYIASPKTLQRPNHVIE</sequence>
<keyword evidence="4" id="KW-0677">Repeat</keyword>
<dbReference type="PROSITE" id="PS50106">
    <property type="entry name" value="PDZ"/>
    <property type="match status" value="1"/>
</dbReference>
<dbReference type="InterPro" id="IPR001478">
    <property type="entry name" value="PDZ"/>
</dbReference>
<feature type="compositionally biased region" description="Basic and acidic residues" evidence="5">
    <location>
        <begin position="975"/>
        <end position="984"/>
    </location>
</feature>
<dbReference type="InterPro" id="IPR036305">
    <property type="entry name" value="RGS_sf"/>
</dbReference>
<organism evidence="9 10">
    <name type="scientific">Mycetomoellerius zeteki</name>
    <dbReference type="NCBI Taxonomy" id="64791"/>
    <lineage>
        <taxon>Eukaryota</taxon>
        <taxon>Metazoa</taxon>
        <taxon>Ecdysozoa</taxon>
        <taxon>Arthropoda</taxon>
        <taxon>Hexapoda</taxon>
        <taxon>Insecta</taxon>
        <taxon>Pterygota</taxon>
        <taxon>Neoptera</taxon>
        <taxon>Endopterygota</taxon>
        <taxon>Hymenoptera</taxon>
        <taxon>Apocrita</taxon>
        <taxon>Aculeata</taxon>
        <taxon>Formicoidea</taxon>
        <taxon>Formicidae</taxon>
        <taxon>Myrmicinae</taxon>
        <taxon>Mycetomoellerius</taxon>
    </lineage>
</organism>
<dbReference type="CDD" id="cd06710">
    <property type="entry name" value="PDZ_RGS12-like"/>
    <property type="match status" value="1"/>
</dbReference>
<evidence type="ECO:0000259" key="7">
    <source>
        <dbReference type="PROSITE" id="PS50132"/>
    </source>
</evidence>
<dbReference type="InterPro" id="IPR036034">
    <property type="entry name" value="PDZ_sf"/>
</dbReference>
<dbReference type="SMART" id="SM00228">
    <property type="entry name" value="PDZ"/>
    <property type="match status" value="1"/>
</dbReference>
<keyword evidence="3" id="KW-0963">Cytoplasm</keyword>
<dbReference type="SUPFAM" id="SSF48097">
    <property type="entry name" value="Regulator of G-protein signaling, RGS"/>
    <property type="match status" value="1"/>
</dbReference>
<dbReference type="InterPro" id="IPR006020">
    <property type="entry name" value="PTB/PI_dom"/>
</dbReference>
<dbReference type="FunFam" id="1.10.167.10:FF:000001">
    <property type="entry name" value="Putative regulator of g-protein signaling 12"/>
    <property type="match status" value="1"/>
</dbReference>
<gene>
    <name evidence="9" type="ORF">ALC60_11841</name>
</gene>
<dbReference type="PANTHER" id="PTHR45945">
    <property type="entry name" value="REGULATOR OF G-PROTEIN SIGNALING LOCO"/>
    <property type="match status" value="1"/>
</dbReference>
<dbReference type="Gene3D" id="1.10.167.10">
    <property type="entry name" value="Regulator of G-protein Signalling 4, domain 2"/>
    <property type="match status" value="1"/>
</dbReference>
<dbReference type="InterPro" id="IPR011993">
    <property type="entry name" value="PH-like_dom_sf"/>
</dbReference>
<dbReference type="PROSITE" id="PS50132">
    <property type="entry name" value="RGS"/>
    <property type="match status" value="1"/>
</dbReference>
<evidence type="ECO:0000256" key="3">
    <source>
        <dbReference type="ARBA" id="ARBA00022490"/>
    </source>
</evidence>
<feature type="region of interest" description="Disordered" evidence="5">
    <location>
        <begin position="369"/>
        <end position="391"/>
    </location>
</feature>
<feature type="domain" description="PDZ" evidence="6">
    <location>
        <begin position="17"/>
        <end position="94"/>
    </location>
</feature>
<dbReference type="Pfam" id="PF02196">
    <property type="entry name" value="RBD"/>
    <property type="match status" value="1"/>
</dbReference>
<proteinExistence type="predicted"/>
<dbReference type="PROSITE" id="PS50877">
    <property type="entry name" value="GOLOCO"/>
    <property type="match status" value="1"/>
</dbReference>
<dbReference type="InterPro" id="IPR044926">
    <property type="entry name" value="RGS_subdomain_2"/>
</dbReference>
<dbReference type="PRINTS" id="PR01301">
    <property type="entry name" value="RGSPROTEIN"/>
</dbReference>
<dbReference type="GO" id="GO:0005096">
    <property type="term" value="F:GTPase activator activity"/>
    <property type="evidence" value="ECO:0007669"/>
    <property type="project" value="UniProtKB-KW"/>
</dbReference>
<dbReference type="Proteomes" id="UP000075809">
    <property type="component" value="Unassembled WGS sequence"/>
</dbReference>
<feature type="compositionally biased region" description="Low complexity" evidence="5">
    <location>
        <begin position="376"/>
        <end position="390"/>
    </location>
</feature>
<dbReference type="GO" id="GO:0005737">
    <property type="term" value="C:cytoplasm"/>
    <property type="evidence" value="ECO:0007669"/>
    <property type="project" value="UniProtKB-SubCell"/>
</dbReference>
<protein>
    <submittedName>
        <fullName evidence="9">Regulator of G-protein signaling 12</fullName>
    </submittedName>
</protein>
<dbReference type="GO" id="GO:0008277">
    <property type="term" value="P:regulation of G protein-coupled receptor signaling pathway"/>
    <property type="evidence" value="ECO:0007669"/>
    <property type="project" value="TreeGrafter"/>
</dbReference>
<dbReference type="SMART" id="SM00315">
    <property type="entry name" value="RGS"/>
    <property type="match status" value="1"/>
</dbReference>
<name>A0A151WML3_9HYME</name>
<dbReference type="Gene3D" id="2.30.29.30">
    <property type="entry name" value="Pleckstrin-homology domain (PH domain)/Phosphotyrosine-binding domain (PTB)"/>
    <property type="match status" value="1"/>
</dbReference>
<dbReference type="PANTHER" id="PTHR45945:SF3">
    <property type="entry name" value="REGULATOR OF G-PROTEIN SIGNALING LOCO"/>
    <property type="match status" value="1"/>
</dbReference>
<dbReference type="SUPFAM" id="SSF50729">
    <property type="entry name" value="PH domain-like"/>
    <property type="match status" value="1"/>
</dbReference>
<keyword evidence="2" id="KW-0343">GTPase activation</keyword>
<dbReference type="STRING" id="64791.A0A151WML3"/>
<evidence type="ECO:0000256" key="1">
    <source>
        <dbReference type="ARBA" id="ARBA00004496"/>
    </source>
</evidence>
<dbReference type="SMART" id="SM00455">
    <property type="entry name" value="RBD"/>
    <property type="match status" value="2"/>
</dbReference>
<feature type="region of interest" description="Disordered" evidence="5">
    <location>
        <begin position="968"/>
        <end position="989"/>
    </location>
</feature>
<dbReference type="SMART" id="SM00462">
    <property type="entry name" value="PTB"/>
    <property type="match status" value="1"/>
</dbReference>
<feature type="region of interest" description="Disordered" evidence="5">
    <location>
        <begin position="605"/>
        <end position="633"/>
    </location>
</feature>
<dbReference type="InterPro" id="IPR024066">
    <property type="entry name" value="RGS_subdom1/3"/>
</dbReference>
<dbReference type="GO" id="GO:0005886">
    <property type="term" value="C:plasma membrane"/>
    <property type="evidence" value="ECO:0007669"/>
    <property type="project" value="TreeGrafter"/>
</dbReference>
<evidence type="ECO:0000259" key="6">
    <source>
        <dbReference type="PROSITE" id="PS50106"/>
    </source>
</evidence>
<dbReference type="GO" id="GO:0048699">
    <property type="term" value="P:generation of neurons"/>
    <property type="evidence" value="ECO:0007669"/>
    <property type="project" value="UniProtKB-ARBA"/>
</dbReference>
<feature type="domain" description="RBD" evidence="8">
    <location>
        <begin position="1058"/>
        <end position="1128"/>
    </location>
</feature>
<dbReference type="GO" id="GO:0005634">
    <property type="term" value="C:nucleus"/>
    <property type="evidence" value="ECO:0007669"/>
    <property type="project" value="TreeGrafter"/>
</dbReference>
<dbReference type="Pfam" id="PF00595">
    <property type="entry name" value="PDZ"/>
    <property type="match status" value="1"/>
</dbReference>
<dbReference type="SUPFAM" id="SSF54236">
    <property type="entry name" value="Ubiquitin-like"/>
    <property type="match status" value="2"/>
</dbReference>
<feature type="domain" description="RGS" evidence="7">
    <location>
        <begin position="809"/>
        <end position="926"/>
    </location>
</feature>
<evidence type="ECO:0000256" key="4">
    <source>
        <dbReference type="ARBA" id="ARBA00022737"/>
    </source>
</evidence>
<dbReference type="Pfam" id="PF00615">
    <property type="entry name" value="RGS"/>
    <property type="match status" value="1"/>
</dbReference>
<feature type="compositionally biased region" description="Polar residues" evidence="5">
    <location>
        <begin position="610"/>
        <end position="621"/>
    </location>
</feature>
<dbReference type="SMART" id="SM00390">
    <property type="entry name" value="GoLoco"/>
    <property type="match status" value="1"/>
</dbReference>
<dbReference type="Gene3D" id="1.10.196.10">
    <property type="match status" value="1"/>
</dbReference>
<dbReference type="Pfam" id="PF00640">
    <property type="entry name" value="PID"/>
    <property type="match status" value="1"/>
</dbReference>
<evidence type="ECO:0000256" key="2">
    <source>
        <dbReference type="ARBA" id="ARBA00022468"/>
    </source>
</evidence>
<evidence type="ECO:0000256" key="5">
    <source>
        <dbReference type="SAM" id="MobiDB-lite"/>
    </source>
</evidence>
<dbReference type="Gene3D" id="2.30.42.10">
    <property type="match status" value="1"/>
</dbReference>
<comment type="subcellular location">
    <subcellularLocation>
        <location evidence="1">Cytoplasm</location>
    </subcellularLocation>
</comment>
<dbReference type="GO" id="GO:0007165">
    <property type="term" value="P:signal transduction"/>
    <property type="evidence" value="ECO:0007669"/>
    <property type="project" value="InterPro"/>
</dbReference>
<dbReference type="InterPro" id="IPR016137">
    <property type="entry name" value="RGS"/>
</dbReference>